<protein>
    <submittedName>
        <fullName evidence="3">Diguanylate cyclase</fullName>
    </submittedName>
</protein>
<dbReference type="Pfam" id="PF00990">
    <property type="entry name" value="GGDEF"/>
    <property type="match status" value="1"/>
</dbReference>
<feature type="domain" description="GGDEF" evidence="2">
    <location>
        <begin position="60"/>
        <end position="175"/>
    </location>
</feature>
<sequence length="175" mass="18318">MQQSLASTTTTPESAEDDGPPGPRRALRHRSTDQALQLEAPAQFEAIVDSHLARSRRQGAPLVVLRLTVDSVQGPGGYAAGHEVEQRVLAECAHRLCSRVRSVDQVVRIGGRGFGVVLVGANEAAGRAVSLRLALAGGGLYRLGNQLLDLRLRVGHAAFPEAGAGGAALVRAATF</sequence>
<dbReference type="Gene3D" id="3.30.70.270">
    <property type="match status" value="1"/>
</dbReference>
<organism evidence="3 4">
    <name type="scientific">Pseudaquabacterium terrae</name>
    <dbReference type="NCBI Taxonomy" id="2732868"/>
    <lineage>
        <taxon>Bacteria</taxon>
        <taxon>Pseudomonadati</taxon>
        <taxon>Pseudomonadota</taxon>
        <taxon>Betaproteobacteria</taxon>
        <taxon>Burkholderiales</taxon>
        <taxon>Sphaerotilaceae</taxon>
        <taxon>Pseudaquabacterium</taxon>
    </lineage>
</organism>
<dbReference type="RefSeq" id="WP_173127382.1">
    <property type="nucleotide sequence ID" value="NZ_JABRWJ010000007.1"/>
</dbReference>
<dbReference type="SUPFAM" id="SSF55073">
    <property type="entry name" value="Nucleotide cyclase"/>
    <property type="match status" value="1"/>
</dbReference>
<dbReference type="NCBIfam" id="TIGR00254">
    <property type="entry name" value="GGDEF"/>
    <property type="match status" value="1"/>
</dbReference>
<feature type="compositionally biased region" description="Polar residues" evidence="1">
    <location>
        <begin position="1"/>
        <end position="13"/>
    </location>
</feature>
<gene>
    <name evidence="3" type="ORF">HLB44_22470</name>
</gene>
<dbReference type="PROSITE" id="PS50887">
    <property type="entry name" value="GGDEF"/>
    <property type="match status" value="1"/>
</dbReference>
<evidence type="ECO:0000313" key="4">
    <source>
        <dbReference type="Proteomes" id="UP000737171"/>
    </source>
</evidence>
<evidence type="ECO:0000259" key="2">
    <source>
        <dbReference type="PROSITE" id="PS50887"/>
    </source>
</evidence>
<dbReference type="Proteomes" id="UP000737171">
    <property type="component" value="Unassembled WGS sequence"/>
</dbReference>
<name>A0ABX2EMQ2_9BURK</name>
<dbReference type="InterPro" id="IPR000160">
    <property type="entry name" value="GGDEF_dom"/>
</dbReference>
<dbReference type="InterPro" id="IPR043128">
    <property type="entry name" value="Rev_trsase/Diguanyl_cyclase"/>
</dbReference>
<dbReference type="EMBL" id="JABRWJ010000007">
    <property type="protein sequence ID" value="NRF69774.1"/>
    <property type="molecule type" value="Genomic_DNA"/>
</dbReference>
<comment type="caution">
    <text evidence="3">The sequence shown here is derived from an EMBL/GenBank/DDBJ whole genome shotgun (WGS) entry which is preliminary data.</text>
</comment>
<accession>A0ABX2EMQ2</accession>
<dbReference type="InterPro" id="IPR029787">
    <property type="entry name" value="Nucleotide_cyclase"/>
</dbReference>
<evidence type="ECO:0000313" key="3">
    <source>
        <dbReference type="EMBL" id="NRF69774.1"/>
    </source>
</evidence>
<feature type="region of interest" description="Disordered" evidence="1">
    <location>
        <begin position="1"/>
        <end position="30"/>
    </location>
</feature>
<keyword evidence="4" id="KW-1185">Reference proteome</keyword>
<proteinExistence type="predicted"/>
<evidence type="ECO:0000256" key="1">
    <source>
        <dbReference type="SAM" id="MobiDB-lite"/>
    </source>
</evidence>
<reference evidence="3 4" key="1">
    <citation type="submission" date="2020-05" db="EMBL/GenBank/DDBJ databases">
        <title>Aquincola sp. isolate from soil.</title>
        <authorList>
            <person name="Han J."/>
            <person name="Kim D.-U."/>
        </authorList>
    </citation>
    <scope>NUCLEOTIDE SEQUENCE [LARGE SCALE GENOMIC DNA]</scope>
    <source>
        <strain evidence="3 4">S2</strain>
    </source>
</reference>